<evidence type="ECO:0000313" key="12">
    <source>
        <dbReference type="EMBL" id="KAG0491447.1"/>
    </source>
</evidence>
<dbReference type="GO" id="GO:0005737">
    <property type="term" value="C:cytoplasm"/>
    <property type="evidence" value="ECO:0007669"/>
    <property type="project" value="UniProtKB-SubCell"/>
</dbReference>
<keyword evidence="8" id="KW-0418">Kinase</keyword>
<dbReference type="OrthoDB" id="686606at2759"/>
<dbReference type="Pfam" id="PF03630">
    <property type="entry name" value="Fumble"/>
    <property type="match status" value="1"/>
</dbReference>
<dbReference type="Proteomes" id="UP000636800">
    <property type="component" value="Chromosome 2"/>
</dbReference>
<evidence type="ECO:0000256" key="8">
    <source>
        <dbReference type="ARBA" id="ARBA00022777"/>
    </source>
</evidence>
<evidence type="ECO:0000256" key="2">
    <source>
        <dbReference type="ARBA" id="ARBA00004496"/>
    </source>
</evidence>
<proteinExistence type="inferred from homology"/>
<comment type="catalytic activity">
    <reaction evidence="1">
        <text>(R)-pantothenate + ATP = (R)-4'-phosphopantothenate + ADP + H(+)</text>
        <dbReference type="Rhea" id="RHEA:16373"/>
        <dbReference type="ChEBI" id="CHEBI:10986"/>
        <dbReference type="ChEBI" id="CHEBI:15378"/>
        <dbReference type="ChEBI" id="CHEBI:29032"/>
        <dbReference type="ChEBI" id="CHEBI:30616"/>
        <dbReference type="ChEBI" id="CHEBI:456216"/>
        <dbReference type="EC" id="2.7.1.33"/>
    </reaction>
</comment>
<evidence type="ECO:0000256" key="7">
    <source>
        <dbReference type="ARBA" id="ARBA00022741"/>
    </source>
</evidence>
<organism evidence="12 13">
    <name type="scientific">Vanilla planifolia</name>
    <name type="common">Vanilla</name>
    <dbReference type="NCBI Taxonomy" id="51239"/>
    <lineage>
        <taxon>Eukaryota</taxon>
        <taxon>Viridiplantae</taxon>
        <taxon>Streptophyta</taxon>
        <taxon>Embryophyta</taxon>
        <taxon>Tracheophyta</taxon>
        <taxon>Spermatophyta</taxon>
        <taxon>Magnoliopsida</taxon>
        <taxon>Liliopsida</taxon>
        <taxon>Asparagales</taxon>
        <taxon>Orchidaceae</taxon>
        <taxon>Vanilloideae</taxon>
        <taxon>Vanilleae</taxon>
        <taxon>Vanilla</taxon>
    </lineage>
</organism>
<keyword evidence="9" id="KW-0067">ATP-binding</keyword>
<protein>
    <recommendedName>
        <fullName evidence="4">pantothenate kinase</fullName>
        <ecNumber evidence="4">2.7.1.33</ecNumber>
    </recommendedName>
</protein>
<evidence type="ECO:0000256" key="9">
    <source>
        <dbReference type="ARBA" id="ARBA00022840"/>
    </source>
</evidence>
<dbReference type="GO" id="GO:0006974">
    <property type="term" value="P:DNA damage response"/>
    <property type="evidence" value="ECO:0007669"/>
    <property type="project" value="InterPro"/>
</dbReference>
<dbReference type="InterPro" id="IPR038980">
    <property type="entry name" value="ATM_plant"/>
</dbReference>
<dbReference type="InterPro" id="IPR043129">
    <property type="entry name" value="ATPase_NBD"/>
</dbReference>
<evidence type="ECO:0000256" key="11">
    <source>
        <dbReference type="ARBA" id="ARBA00060870"/>
    </source>
</evidence>
<dbReference type="GO" id="GO:0004674">
    <property type="term" value="F:protein serine/threonine kinase activity"/>
    <property type="evidence" value="ECO:0007669"/>
    <property type="project" value="InterPro"/>
</dbReference>
<dbReference type="SUPFAM" id="SSF53067">
    <property type="entry name" value="Actin-like ATPase domain"/>
    <property type="match status" value="1"/>
</dbReference>
<dbReference type="GO" id="GO:0004594">
    <property type="term" value="F:pantothenate kinase activity"/>
    <property type="evidence" value="ECO:0007669"/>
    <property type="project" value="UniProtKB-EC"/>
</dbReference>
<name>A0A835RT64_VANPL</name>
<keyword evidence="7" id="KW-0547">Nucleotide-binding</keyword>
<dbReference type="GO" id="GO:0015937">
    <property type="term" value="P:coenzyme A biosynthetic process"/>
    <property type="evidence" value="ECO:0007669"/>
    <property type="project" value="UniProtKB-KW"/>
</dbReference>
<evidence type="ECO:0000256" key="10">
    <source>
        <dbReference type="ARBA" id="ARBA00022993"/>
    </source>
</evidence>
<dbReference type="NCBIfam" id="TIGR00555">
    <property type="entry name" value="panK_eukar"/>
    <property type="match status" value="1"/>
</dbReference>
<dbReference type="InterPro" id="IPR004567">
    <property type="entry name" value="Type_II_PanK"/>
</dbReference>
<reference evidence="12 13" key="1">
    <citation type="journal article" date="2020" name="Nat. Food">
        <title>A phased Vanilla planifolia genome enables genetic improvement of flavour and production.</title>
        <authorList>
            <person name="Hasing T."/>
            <person name="Tang H."/>
            <person name="Brym M."/>
            <person name="Khazi F."/>
            <person name="Huang T."/>
            <person name="Chambers A.H."/>
        </authorList>
    </citation>
    <scope>NUCLEOTIDE SEQUENCE [LARGE SCALE GENOMIC DNA]</scope>
    <source>
        <tissue evidence="12">Leaf</tissue>
    </source>
</reference>
<evidence type="ECO:0000256" key="6">
    <source>
        <dbReference type="ARBA" id="ARBA00022679"/>
    </source>
</evidence>
<evidence type="ECO:0000256" key="4">
    <source>
        <dbReference type="ARBA" id="ARBA00012102"/>
    </source>
</evidence>
<dbReference type="GO" id="GO:0005524">
    <property type="term" value="F:ATP binding"/>
    <property type="evidence" value="ECO:0007669"/>
    <property type="project" value="UniProtKB-KW"/>
</dbReference>
<gene>
    <name evidence="12" type="ORF">HPP92_004845</name>
</gene>
<keyword evidence="10" id="KW-0173">Coenzyme A biosynthesis</keyword>
<comment type="subcellular location">
    <subcellularLocation>
        <location evidence="2">Cytoplasm</location>
    </subcellularLocation>
</comment>
<keyword evidence="6" id="KW-0808">Transferase</keyword>
<comment type="caution">
    <text evidence="12">The sequence shown here is derived from an EMBL/GenBank/DDBJ whole genome shotgun (WGS) entry which is preliminary data.</text>
</comment>
<evidence type="ECO:0000313" key="13">
    <source>
        <dbReference type="Proteomes" id="UP000636800"/>
    </source>
</evidence>
<evidence type="ECO:0000256" key="5">
    <source>
        <dbReference type="ARBA" id="ARBA00022490"/>
    </source>
</evidence>
<keyword evidence="13" id="KW-1185">Reference proteome</keyword>
<dbReference type="FunFam" id="3.30.420.40:FF:000025">
    <property type="entry name" value="pantothenate kinase 2, mitochondrial"/>
    <property type="match status" value="1"/>
</dbReference>
<evidence type="ECO:0000256" key="3">
    <source>
        <dbReference type="ARBA" id="ARBA00005225"/>
    </source>
</evidence>
<comment type="similarity">
    <text evidence="11">Belongs to the type II pantothenate kinase family.</text>
</comment>
<dbReference type="PANTHER" id="PTHR37079">
    <property type="entry name" value="SERINE/THREONINE-PROTEIN KINASE ATM"/>
    <property type="match status" value="1"/>
</dbReference>
<dbReference type="EC" id="2.7.1.33" evidence="4"/>
<dbReference type="EMBL" id="JADCNL010000002">
    <property type="protein sequence ID" value="KAG0491447.1"/>
    <property type="molecule type" value="Genomic_DNA"/>
</dbReference>
<evidence type="ECO:0000256" key="1">
    <source>
        <dbReference type="ARBA" id="ARBA00001206"/>
    </source>
</evidence>
<comment type="pathway">
    <text evidence="3">Cofactor biosynthesis; coenzyme A biosynthesis; CoA from (R)-pantothenate: step 1/5.</text>
</comment>
<dbReference type="Gene3D" id="3.30.420.40">
    <property type="match status" value="1"/>
</dbReference>
<sequence>MLMATSRDVREIISKLSSEKTKTREEGIRLLNSWLEGEKSISLGCLLSKKTSSIQPDEIPHEESWPFLLTLLTKCIALEISSNKKRPPKLLLAKTLRMAVQCAEDSKLSVGQLPLLSVIKLLFTHVWEVVMSVPLFQLEYSGILRHLLSVEEYRCQMRSRIYSGLVLLYLNKLVSTVVLKGSLPSSSKEEEFRCALTLHVLLENPPGDFPDYIREDVVEAFTKIFSYIREEGKFSRKLMECINSYLIKDGPNLGDLATKVHSAIQDFLFRFWLTTHDRGLKVSFIFYATVQLKFCRSDIEEIALVDQLVDVIAKELDQCTPISIGMAWSDGSRDDKLGPLGSLYQVLMELAAAVFYRSCKERRNSLHQGKRLKMIDCIDRIKDGLMKGSWLWNCALCYLARIYGCRLDKSLLVYWVEAASESLLRLLNNPNTLHSYEALVWLLRALQQFSSLLLPPFERFIQTPMKQDQVTMFAQKNWASIWMYLMQGIPAFSNVSPVVDVALTLLGNMVLRGQVGGAFVPHDMWDLRMFKHMSSSPALYFTACYFSTKGVQGDIRDAYYLRKNLLRAALDLVNLKEPNLLTEQTILLIPAASYALATGCSYLLPFYKEVSIFSESPLLKEKLSLENYNQDILVAEVLECSVETLSILQINSPVKLNMKDHPGIRIPRQIHEPLLHEMEDYISGLVDSNEDIDKPVLGSQISCCSLLCNFVYCSLMARPREGRSMCSNKLLINIVMLIDHIANAVDENCHEIHSHGCLFDASGSTFSSLLSFITGPFFGLIMDRKIADSELIGVFQSVEKLIVILGRSFSVISNLKFSHHSGMDAQTLQLPTFQESSSAVESTVRVIDIDLDVDDGSKDADSITSLRSSSSIAYCYPVQHKLRFVAVISAFSSLSPVLVWETLYDLLTSENDAKVSECILYSLCKYFPGSTVSISSLVNLLHGSLEQGALKIPKCANILTCVHVLLGKLLSRYSNSENGNIDLSVEDMALGENFSLLGSLVEKVSEIGLPFWAGRVKLIDCICNFVLLEPRIAQILIGRLLGMLSDLDYRVRLFFSKKAWHSFSYLGCSNFGVELVRASNEVLDLGVQSVLSIETAVITLAHLAYFSEKVEVKAVFMMCAAAATFPVQRKLVAALLDDLSKHLQYDSRTKYLEELLGSILARWIDCEVSLTGLLEVQSLFFTSSDAQLFVRYCCPWLLPVLFLRGNIQSLELISEVAKQPLPLLVKEFFVPIFAVCMAVYCNGKDDEGNSGKAIRHEAFTHMEGRKEFMQIDQHDLFPYLLVNVGSGVSIIKVDGDGKFQRVSGTNVGGGTYWGLGRLLTKCKSFDELLELSQKGDNSNIDMLVGDIYGGMDYSKIGLSASTIASSFGKTISKSKELSEYRPEDISLSLLRMISYNIGQISYLNALQYGLKRIFLEDFFIRGHAYRWTLYLFLVHFWSKGQAQAMFLRHEGFLGALGAFMSYEKHGFDDLMVHQLVERFPMGAPCVGGKINGPPLGDLNEKISWIEKFIQKGTEITAPVPMAPPGTTGVGGFERPSSRGNTLRSDASATLNIGVLHLVPSLEVFPLLADPKKYEPNTVDLLDHSESEYWFTVLSEHMPDLVDKAVASEGGTDDAKKGGGICSCLFSSSS</sequence>
<accession>A0A835RT64</accession>
<keyword evidence="5" id="KW-0963">Cytoplasm</keyword>
<dbReference type="PANTHER" id="PTHR37079:SF4">
    <property type="entry name" value="SERINE_THREONINE-PROTEIN KINASE ATM"/>
    <property type="match status" value="1"/>
</dbReference>